<evidence type="ECO:0000256" key="5">
    <source>
        <dbReference type="ARBA" id="ARBA00022679"/>
    </source>
</evidence>
<keyword evidence="12" id="KW-1185">Reference proteome</keyword>
<proteinExistence type="inferred from homology"/>
<dbReference type="Gene3D" id="3.40.50.11380">
    <property type="match status" value="1"/>
</dbReference>
<evidence type="ECO:0000256" key="8">
    <source>
        <dbReference type="PROSITE-ProRule" id="PRU00339"/>
    </source>
</evidence>
<dbReference type="InterPro" id="IPR011990">
    <property type="entry name" value="TPR-like_helical_dom_sf"/>
</dbReference>
<dbReference type="EMBL" id="JARRAF010000015">
    <property type="protein sequence ID" value="MDK2125101.1"/>
    <property type="molecule type" value="Genomic_DNA"/>
</dbReference>
<evidence type="ECO:0000256" key="6">
    <source>
        <dbReference type="ARBA" id="ARBA00022737"/>
    </source>
</evidence>
<feature type="region of interest" description="Disordered" evidence="9">
    <location>
        <begin position="1"/>
        <end position="27"/>
    </location>
</feature>
<name>A0ABT7DYF8_9NEIS</name>
<dbReference type="Pfam" id="PF14559">
    <property type="entry name" value="TPR_19"/>
    <property type="match status" value="1"/>
</dbReference>
<keyword evidence="7 8" id="KW-0802">TPR repeat</keyword>
<reference evidence="11" key="1">
    <citation type="submission" date="2023-03" db="EMBL/GenBank/DDBJ databases">
        <title>Chitinimonas shenzhenensis gen. nov., sp. nov., a novel member of family Burkholderiaceae isolated from activated sludge collected in Shen Zhen, China.</title>
        <authorList>
            <person name="Wang X."/>
        </authorList>
    </citation>
    <scope>NUCLEOTIDE SEQUENCE</scope>
    <source>
        <strain evidence="11">DQS-5</strain>
    </source>
</reference>
<dbReference type="InterPro" id="IPR051939">
    <property type="entry name" value="Glycosyltr_41/O-GlcNAc_trsf"/>
</dbReference>
<feature type="compositionally biased region" description="Polar residues" evidence="9">
    <location>
        <begin position="1"/>
        <end position="12"/>
    </location>
</feature>
<dbReference type="InterPro" id="IPR019734">
    <property type="entry name" value="TPR_rpt"/>
</dbReference>
<organism evidence="11 12">
    <name type="scientific">Parachitinimonas caeni</name>
    <dbReference type="NCBI Taxonomy" id="3031301"/>
    <lineage>
        <taxon>Bacteria</taxon>
        <taxon>Pseudomonadati</taxon>
        <taxon>Pseudomonadota</taxon>
        <taxon>Betaproteobacteria</taxon>
        <taxon>Neisseriales</taxon>
        <taxon>Chitinibacteraceae</taxon>
        <taxon>Parachitinimonas</taxon>
    </lineage>
</organism>
<dbReference type="Pfam" id="PF13414">
    <property type="entry name" value="TPR_11"/>
    <property type="match status" value="1"/>
</dbReference>
<dbReference type="Gene3D" id="1.25.40.10">
    <property type="entry name" value="Tetratricopeptide repeat domain"/>
    <property type="match status" value="2"/>
</dbReference>
<keyword evidence="5" id="KW-0808">Transferase</keyword>
<feature type="repeat" description="TPR" evidence="8">
    <location>
        <begin position="264"/>
        <end position="297"/>
    </location>
</feature>
<feature type="repeat" description="TPR" evidence="8">
    <location>
        <begin position="60"/>
        <end position="93"/>
    </location>
</feature>
<dbReference type="Proteomes" id="UP001172778">
    <property type="component" value="Unassembled WGS sequence"/>
</dbReference>
<dbReference type="SMART" id="SM00028">
    <property type="entry name" value="TPR"/>
    <property type="match status" value="9"/>
</dbReference>
<gene>
    <name evidence="11" type="ORF">PZA18_13685</name>
</gene>
<evidence type="ECO:0000256" key="1">
    <source>
        <dbReference type="ARBA" id="ARBA00004922"/>
    </source>
</evidence>
<evidence type="ECO:0000259" key="10">
    <source>
        <dbReference type="Pfam" id="PF13844"/>
    </source>
</evidence>
<evidence type="ECO:0000256" key="2">
    <source>
        <dbReference type="ARBA" id="ARBA00005386"/>
    </source>
</evidence>
<keyword evidence="4" id="KW-0328">Glycosyltransferase</keyword>
<dbReference type="Pfam" id="PF13844">
    <property type="entry name" value="Glyco_transf_41"/>
    <property type="match status" value="2"/>
</dbReference>
<evidence type="ECO:0000313" key="11">
    <source>
        <dbReference type="EMBL" id="MDK2125101.1"/>
    </source>
</evidence>
<feature type="domain" description="O-GlcNAc transferase C-terminal" evidence="10">
    <location>
        <begin position="590"/>
        <end position="765"/>
    </location>
</feature>
<feature type="repeat" description="TPR" evidence="8">
    <location>
        <begin position="128"/>
        <end position="161"/>
    </location>
</feature>
<evidence type="ECO:0000256" key="7">
    <source>
        <dbReference type="ARBA" id="ARBA00022803"/>
    </source>
</evidence>
<keyword evidence="6" id="KW-0677">Repeat</keyword>
<dbReference type="Pfam" id="PF13181">
    <property type="entry name" value="TPR_8"/>
    <property type="match status" value="1"/>
</dbReference>
<dbReference type="RefSeq" id="WP_284101413.1">
    <property type="nucleotide sequence ID" value="NZ_JARRAF010000015.1"/>
</dbReference>
<dbReference type="PROSITE" id="PS50005">
    <property type="entry name" value="TPR"/>
    <property type="match status" value="5"/>
</dbReference>
<evidence type="ECO:0000256" key="4">
    <source>
        <dbReference type="ARBA" id="ARBA00022676"/>
    </source>
</evidence>
<dbReference type="PROSITE" id="PS50293">
    <property type="entry name" value="TPR_REGION"/>
    <property type="match status" value="1"/>
</dbReference>
<dbReference type="Gene3D" id="3.40.50.2000">
    <property type="entry name" value="Glycogen Phosphorylase B"/>
    <property type="match status" value="1"/>
</dbReference>
<dbReference type="SUPFAM" id="SSF53756">
    <property type="entry name" value="UDP-Glycosyltransferase/glycogen phosphorylase"/>
    <property type="match status" value="1"/>
</dbReference>
<dbReference type="SUPFAM" id="SSF48452">
    <property type="entry name" value="TPR-like"/>
    <property type="match status" value="3"/>
</dbReference>
<feature type="repeat" description="TPR" evidence="8">
    <location>
        <begin position="162"/>
        <end position="195"/>
    </location>
</feature>
<accession>A0ABT7DYF8</accession>
<sequence length="795" mass="87428">MQSETETQAVPDTSSTSTPATPPPAHIDPVWHAIQACAAGQFDEALPFLKAVVENHPDHVPALMALGAAHGQLGMLRESKDYFDRVVEADPKSAQAFSNLGNVLKLMNDLPAAVTAYRRAITLQPGLADAHYNLATLLLDIGDLEEAEKSLERALLFRPAYSEAHNNLGDLHMRRGKVEIALSHFRQALVWNQHLPQAQANLVLALYRLGLYEEGEAVVNTALAERPDDTQVLMNQAMGLLAQGRTADAEAIYRGLIERFPEEIGPWVNLGGVLQIQQRYEEAAECYRKAMSLKGVNASLCLASMAGLWLSQDQPAKAIEELKHAVMLESRHAGVLANLGWAMVSGGDAALGVESIRRAVALAPQLPELRSNLIYGVHFDPALTPEKRFETAREWNTCYGDPKDKLPIFPLRQFGKGDRLRLGIVSGDLRNHSVATCLEPLFEHLDHDRIELSCYYTSGQQDAVTERLKRHADLWRAVAPLSYFDLAQRIRRDGIDILIDLSWHTGGNRLAAFALKPAPVQASWLGFFATTGLDAIDFRLSDAIMDPPGQTEAWHSEQLIRMPTALTFRPPADAPAIASLPASRTGKLTYASVSKYGRINARVLDAWARVLHAQPDTRLIVFTGIDARDGATLERARRQFAMHELDEDRIDIRPRLPLADFLAALTTEADVVLDTFPYCGGVGTLYALWMGLPTVTLAGPSSYERTGASVMTHAGLGHWMATEVDAFVAIASHAGDDLSELTRLRESIRTSLKATPLLDGRQFARSFETALFEMWEVALAAQQAQKQEMTEGSDV</sequence>
<feature type="domain" description="O-GlcNAc transferase C-terminal" evidence="10">
    <location>
        <begin position="410"/>
        <end position="565"/>
    </location>
</feature>
<comment type="similarity">
    <text evidence="2">Belongs to the glycosyltransferase 41 family. O-GlcNAc transferase subfamily.</text>
</comment>
<evidence type="ECO:0000256" key="3">
    <source>
        <dbReference type="ARBA" id="ARBA00011970"/>
    </source>
</evidence>
<comment type="caution">
    <text evidence="11">The sequence shown here is derived from an EMBL/GenBank/DDBJ whole genome shotgun (WGS) entry which is preliminary data.</text>
</comment>
<dbReference type="PANTHER" id="PTHR44835">
    <property type="entry name" value="UDP-N-ACETYLGLUCOSAMINE--PEPTIDE N-ACETYLGLUCOSAMINYLTRANSFERASE SPINDLY-RELATED"/>
    <property type="match status" value="1"/>
</dbReference>
<dbReference type="InterPro" id="IPR029489">
    <property type="entry name" value="OGT/SEC/SPY_C"/>
</dbReference>
<protein>
    <recommendedName>
        <fullName evidence="3">protein O-GlcNAc transferase</fullName>
        <ecNumber evidence="3">2.4.1.255</ecNumber>
    </recommendedName>
</protein>
<evidence type="ECO:0000313" key="12">
    <source>
        <dbReference type="Proteomes" id="UP001172778"/>
    </source>
</evidence>
<dbReference type="Pfam" id="PF13432">
    <property type="entry name" value="TPR_16"/>
    <property type="match status" value="1"/>
</dbReference>
<dbReference type="EC" id="2.4.1.255" evidence="3"/>
<comment type="pathway">
    <text evidence="1">Protein modification; protein glycosylation.</text>
</comment>
<evidence type="ECO:0000256" key="9">
    <source>
        <dbReference type="SAM" id="MobiDB-lite"/>
    </source>
</evidence>
<feature type="repeat" description="TPR" evidence="8">
    <location>
        <begin position="94"/>
        <end position="127"/>
    </location>
</feature>
<dbReference type="PANTHER" id="PTHR44835:SF1">
    <property type="entry name" value="PROTEIN O-GLCNAC TRANSFERASE"/>
    <property type="match status" value="1"/>
</dbReference>